<organism evidence="1 2">
    <name type="scientific">Euphydryas editha</name>
    <name type="common">Edith's checkerspot</name>
    <dbReference type="NCBI Taxonomy" id="104508"/>
    <lineage>
        <taxon>Eukaryota</taxon>
        <taxon>Metazoa</taxon>
        <taxon>Ecdysozoa</taxon>
        <taxon>Arthropoda</taxon>
        <taxon>Hexapoda</taxon>
        <taxon>Insecta</taxon>
        <taxon>Pterygota</taxon>
        <taxon>Neoptera</taxon>
        <taxon>Endopterygota</taxon>
        <taxon>Lepidoptera</taxon>
        <taxon>Glossata</taxon>
        <taxon>Ditrysia</taxon>
        <taxon>Papilionoidea</taxon>
        <taxon>Nymphalidae</taxon>
        <taxon>Nymphalinae</taxon>
        <taxon>Euphydryas</taxon>
    </lineage>
</organism>
<dbReference type="AlphaFoldDB" id="A0AAU9UGT3"/>
<accession>A0AAU9UGT3</accession>
<keyword evidence="2" id="KW-1185">Reference proteome</keyword>
<sequence length="83" mass="9237">MSKEDMAVIHKLVIKIVTLATNISHQQAVKELDRLSSNGSSIKRGDLCPAVRFLQISLVLFISEFELGLNIGKNVCLLENKEK</sequence>
<protein>
    <submittedName>
        <fullName evidence="1">Uncharacterized protein</fullName>
    </submittedName>
</protein>
<dbReference type="Proteomes" id="UP001153954">
    <property type="component" value="Unassembled WGS sequence"/>
</dbReference>
<dbReference type="EMBL" id="CAKOGL010000017">
    <property type="protein sequence ID" value="CAH2096930.1"/>
    <property type="molecule type" value="Genomic_DNA"/>
</dbReference>
<evidence type="ECO:0000313" key="1">
    <source>
        <dbReference type="EMBL" id="CAH2096930.1"/>
    </source>
</evidence>
<comment type="caution">
    <text evidence="1">The sequence shown here is derived from an EMBL/GenBank/DDBJ whole genome shotgun (WGS) entry which is preliminary data.</text>
</comment>
<name>A0AAU9UGT3_EUPED</name>
<proteinExistence type="predicted"/>
<evidence type="ECO:0000313" key="2">
    <source>
        <dbReference type="Proteomes" id="UP001153954"/>
    </source>
</evidence>
<gene>
    <name evidence="1" type="ORF">EEDITHA_LOCUS12212</name>
</gene>
<reference evidence="1" key="1">
    <citation type="submission" date="2022-03" db="EMBL/GenBank/DDBJ databases">
        <authorList>
            <person name="Tunstrom K."/>
        </authorList>
    </citation>
    <scope>NUCLEOTIDE SEQUENCE</scope>
</reference>